<proteinExistence type="predicted"/>
<name>L0E049_THIND</name>
<gene>
    <name evidence="1" type="ordered locus">TVNIR_3036</name>
</gene>
<evidence type="ECO:0000313" key="1">
    <source>
        <dbReference type="EMBL" id="AGA34673.1"/>
    </source>
</evidence>
<accession>L0E049</accession>
<evidence type="ECO:0000313" key="2">
    <source>
        <dbReference type="Proteomes" id="UP000010809"/>
    </source>
</evidence>
<dbReference type="AlphaFoldDB" id="L0E049"/>
<reference evidence="1" key="1">
    <citation type="submission" date="2015-12" db="EMBL/GenBank/DDBJ databases">
        <authorList>
            <person name="Tikhonova T.V."/>
            <person name="Pavlov A.R."/>
            <person name="Beletsky A.V."/>
            <person name="Mardanov A.V."/>
            <person name="Sorokin D.Y."/>
            <person name="Ravin N.V."/>
            <person name="Popov V.O."/>
        </authorList>
    </citation>
    <scope>NUCLEOTIDE SEQUENCE</scope>
    <source>
        <strain evidence="1">DSM 14787</strain>
    </source>
</reference>
<keyword evidence="2" id="KW-1185">Reference proteome</keyword>
<dbReference type="HOGENOM" id="CLU_2304756_0_0_6"/>
<organism evidence="1 2">
    <name type="scientific">Thioalkalivibrio nitratireducens (strain DSM 14787 / UNIQEM 213 / ALEN2)</name>
    <dbReference type="NCBI Taxonomy" id="1255043"/>
    <lineage>
        <taxon>Bacteria</taxon>
        <taxon>Pseudomonadati</taxon>
        <taxon>Pseudomonadota</taxon>
        <taxon>Gammaproteobacteria</taxon>
        <taxon>Chromatiales</taxon>
        <taxon>Ectothiorhodospiraceae</taxon>
        <taxon>Thioalkalivibrio</taxon>
    </lineage>
</organism>
<dbReference type="Proteomes" id="UP000010809">
    <property type="component" value="Chromosome"/>
</dbReference>
<dbReference type="PATRIC" id="fig|1255043.3.peg.3063"/>
<dbReference type="EMBL" id="CP003989">
    <property type="protein sequence ID" value="AGA34673.1"/>
    <property type="molecule type" value="Genomic_DNA"/>
</dbReference>
<dbReference type="KEGG" id="tni:TVNIR_3036"/>
<sequence>MRVMYRPQPRTDQRATLTMLFALTGLVLTLQHPDALEAPAQLVSKLDFPTPAHVMELRPESPPPWMDGDQMMADEAEDLPAIATVGRETPPADLRERPQR</sequence>
<protein>
    <submittedName>
        <fullName evidence="1">Uncharacterized protein</fullName>
    </submittedName>
</protein>